<feature type="transmembrane region" description="Helical" evidence="10">
    <location>
        <begin position="207"/>
        <end position="228"/>
    </location>
</feature>
<dbReference type="Proteomes" id="UP000237003">
    <property type="component" value="Unassembled WGS sequence"/>
</dbReference>
<comment type="similarity">
    <text evidence="2 10">Belongs to the YscJ lipoprotein family.</text>
</comment>
<dbReference type="PRINTS" id="PR01338">
    <property type="entry name" value="TYPE3OMKPROT"/>
</dbReference>
<sequence>MIRKLYPRVFLILCLFILSGCDSELVSNISERQANEIIALLEQNNIDAQKIKGDKGVFSVRVDKGYMSDSIELLNTYNLPSADHVEIAGQFPSDSMVSTPLGEKVRLISAIEQRLGQTIQELDNITTSRVHLSYPLKGDSDESLIPPSASVLLIYKNAINEAEYIDKIKRLIKNSLSTIQYEDISVVIFKKGDAIRPSKAAQSTPEWVFAVAGLLAVSVCVFFALFLFRQRKTIAHAKDSDGKPA</sequence>
<keyword evidence="3" id="KW-0813">Transport</keyword>
<accession>A0A2S4S2L1</accession>
<dbReference type="RefSeq" id="WP_103775017.1">
    <property type="nucleotide sequence ID" value="NZ_PQLX01000001.1"/>
</dbReference>
<dbReference type="PROSITE" id="PS51257">
    <property type="entry name" value="PROKAR_LIPOPROTEIN"/>
    <property type="match status" value="1"/>
</dbReference>
<evidence type="ECO:0000256" key="10">
    <source>
        <dbReference type="RuleBase" id="RU364102"/>
    </source>
</evidence>
<name>A0A2S4S2L1_CITAM</name>
<dbReference type="InterPro" id="IPR045851">
    <property type="entry name" value="AMP-bd_C_sf"/>
</dbReference>
<proteinExistence type="inferred from homology"/>
<dbReference type="GO" id="GO:0009279">
    <property type="term" value="C:cell outer membrane"/>
    <property type="evidence" value="ECO:0007669"/>
    <property type="project" value="UniProtKB-SubCell"/>
</dbReference>
<evidence type="ECO:0000256" key="1">
    <source>
        <dbReference type="ARBA" id="ARBA00004459"/>
    </source>
</evidence>
<evidence type="ECO:0000256" key="6">
    <source>
        <dbReference type="ARBA" id="ARBA00023136"/>
    </source>
</evidence>
<keyword evidence="7 10" id="KW-0564">Palmitate</keyword>
<keyword evidence="9 10" id="KW-0449">Lipoprotein</keyword>
<evidence type="ECO:0000259" key="11">
    <source>
        <dbReference type="Pfam" id="PF01514"/>
    </source>
</evidence>
<keyword evidence="4 10" id="KW-0732">Signal</keyword>
<evidence type="ECO:0000256" key="3">
    <source>
        <dbReference type="ARBA" id="ARBA00022448"/>
    </source>
</evidence>
<dbReference type="EMBL" id="PQLX01000001">
    <property type="protein sequence ID" value="POU68098.1"/>
    <property type="molecule type" value="Genomic_DNA"/>
</dbReference>
<evidence type="ECO:0000256" key="8">
    <source>
        <dbReference type="ARBA" id="ARBA00023237"/>
    </source>
</evidence>
<dbReference type="InterPro" id="IPR006182">
    <property type="entry name" value="FliF_N_dom"/>
</dbReference>
<dbReference type="Gene3D" id="3.30.300.30">
    <property type="match status" value="1"/>
</dbReference>
<evidence type="ECO:0000313" key="12">
    <source>
        <dbReference type="EMBL" id="POU68098.1"/>
    </source>
</evidence>
<dbReference type="GO" id="GO:0009306">
    <property type="term" value="P:protein secretion"/>
    <property type="evidence" value="ECO:0007669"/>
    <property type="project" value="InterPro"/>
</dbReference>
<evidence type="ECO:0000256" key="2">
    <source>
        <dbReference type="ARBA" id="ARBA00009509"/>
    </source>
</evidence>
<evidence type="ECO:0000313" key="13">
    <source>
        <dbReference type="Proteomes" id="UP000237003"/>
    </source>
</evidence>
<organism evidence="12 13">
    <name type="scientific">Citrobacter amalonaticus</name>
    <dbReference type="NCBI Taxonomy" id="35703"/>
    <lineage>
        <taxon>Bacteria</taxon>
        <taxon>Pseudomonadati</taxon>
        <taxon>Pseudomonadota</taxon>
        <taxon>Gammaproteobacteria</taxon>
        <taxon>Enterobacterales</taxon>
        <taxon>Enterobacteriaceae</taxon>
        <taxon>Citrobacter</taxon>
    </lineage>
</organism>
<dbReference type="Pfam" id="PF01514">
    <property type="entry name" value="YscJ_FliF"/>
    <property type="match status" value="1"/>
</dbReference>
<gene>
    <name evidence="12" type="ORF">C3430_03190</name>
</gene>
<dbReference type="OrthoDB" id="115186at2"/>
<dbReference type="AlphaFoldDB" id="A0A2S4S2L1"/>
<keyword evidence="6 10" id="KW-0472">Membrane</keyword>
<dbReference type="NCBIfam" id="TIGR02544">
    <property type="entry name" value="III_secr_YscJ"/>
    <property type="match status" value="1"/>
</dbReference>
<keyword evidence="8 10" id="KW-0998">Cell outer membrane</keyword>
<evidence type="ECO:0000256" key="4">
    <source>
        <dbReference type="ARBA" id="ARBA00022729"/>
    </source>
</evidence>
<feature type="domain" description="Flagellar M-ring N-terminal" evidence="11">
    <location>
        <begin position="24"/>
        <end position="187"/>
    </location>
</feature>
<keyword evidence="5" id="KW-0653">Protein transport</keyword>
<comment type="subcellular location">
    <subcellularLocation>
        <location evidence="1">Cell outer membrane</location>
        <topology evidence="1">Lipid-anchor</topology>
    </subcellularLocation>
</comment>
<evidence type="ECO:0000256" key="5">
    <source>
        <dbReference type="ARBA" id="ARBA00022927"/>
    </source>
</evidence>
<dbReference type="InterPro" id="IPR043427">
    <property type="entry name" value="YscJ/FliF"/>
</dbReference>
<reference evidence="12 13" key="1">
    <citation type="submission" date="2018-01" db="EMBL/GenBank/DDBJ databases">
        <title>Complete genome sequences of 14 Citrobacter spp. isolated from plant in Canada.</title>
        <authorList>
            <person name="Bhandare S.G."/>
            <person name="Colavecchio A."/>
            <person name="Jeukens J."/>
            <person name="Emond-Rheault J.-G."/>
            <person name="Freschi L."/>
            <person name="Hamel J."/>
            <person name="Kukavica-Ibrulj I."/>
            <person name="Levesque R."/>
            <person name="Goodridge L."/>
        </authorList>
    </citation>
    <scope>NUCLEOTIDE SEQUENCE [LARGE SCALE GENOMIC DNA]</scope>
    <source>
        <strain evidence="12 13">S1285</strain>
    </source>
</reference>
<dbReference type="PANTHER" id="PTHR30046">
    <property type="entry name" value="FLAGELLAR M-RING PROTEIN"/>
    <property type="match status" value="1"/>
</dbReference>
<evidence type="ECO:0000256" key="7">
    <source>
        <dbReference type="ARBA" id="ARBA00023139"/>
    </source>
</evidence>
<dbReference type="PANTHER" id="PTHR30046:SF3">
    <property type="entry name" value="SECRETION SYSTEM APPARATUS LIPOPROTEIN SSAJ"/>
    <property type="match status" value="1"/>
</dbReference>
<keyword evidence="10" id="KW-1133">Transmembrane helix</keyword>
<evidence type="ECO:0000256" key="9">
    <source>
        <dbReference type="ARBA" id="ARBA00023288"/>
    </source>
</evidence>
<dbReference type="Gene3D" id="3.30.70.1530">
    <property type="entry name" value="Hypothetical protein rpa1041"/>
    <property type="match status" value="1"/>
</dbReference>
<dbReference type="InterPro" id="IPR003282">
    <property type="entry name" value="T3SS_SctJ"/>
</dbReference>
<protein>
    <recommendedName>
        <fullName evidence="10">Lipoprotein</fullName>
    </recommendedName>
</protein>
<comment type="caution">
    <text evidence="12">The sequence shown here is derived from an EMBL/GenBank/DDBJ whole genome shotgun (WGS) entry which is preliminary data.</text>
</comment>
<keyword evidence="10" id="KW-0812">Transmembrane</keyword>